<evidence type="ECO:0000259" key="2">
    <source>
        <dbReference type="PROSITE" id="PS51471"/>
    </source>
</evidence>
<dbReference type="SUPFAM" id="SSF51197">
    <property type="entry name" value="Clavaminate synthase-like"/>
    <property type="match status" value="1"/>
</dbReference>
<name>A0ABR4C9B4_9HELO</name>
<comment type="caution">
    <text evidence="3">The sequence shown here is derived from an EMBL/GenBank/DDBJ whole genome shotgun (WGS) entry which is preliminary data.</text>
</comment>
<reference evidence="3 4" key="1">
    <citation type="journal article" date="2024" name="Commun. Biol.">
        <title>Comparative genomic analysis of thermophilic fungi reveals convergent evolutionary adaptations and gene losses.</title>
        <authorList>
            <person name="Steindorff A.S."/>
            <person name="Aguilar-Pontes M.V."/>
            <person name="Robinson A.J."/>
            <person name="Andreopoulos B."/>
            <person name="LaButti K."/>
            <person name="Kuo A."/>
            <person name="Mondo S."/>
            <person name="Riley R."/>
            <person name="Otillar R."/>
            <person name="Haridas S."/>
            <person name="Lipzen A."/>
            <person name="Grimwood J."/>
            <person name="Schmutz J."/>
            <person name="Clum A."/>
            <person name="Reid I.D."/>
            <person name="Moisan M.C."/>
            <person name="Butler G."/>
            <person name="Nguyen T.T.M."/>
            <person name="Dewar K."/>
            <person name="Conant G."/>
            <person name="Drula E."/>
            <person name="Henrissat B."/>
            <person name="Hansel C."/>
            <person name="Singer S."/>
            <person name="Hutchinson M.I."/>
            <person name="de Vries R.P."/>
            <person name="Natvig D.O."/>
            <person name="Powell A.J."/>
            <person name="Tsang A."/>
            <person name="Grigoriev I.V."/>
        </authorList>
    </citation>
    <scope>NUCLEOTIDE SEQUENCE [LARGE SCALE GENOMIC DNA]</scope>
    <source>
        <strain evidence="3 4">CBS 494.80</strain>
    </source>
</reference>
<accession>A0ABR4C9B4</accession>
<feature type="compositionally biased region" description="Polar residues" evidence="1">
    <location>
        <begin position="24"/>
        <end position="34"/>
    </location>
</feature>
<feature type="region of interest" description="Disordered" evidence="1">
    <location>
        <begin position="1"/>
        <end position="35"/>
    </location>
</feature>
<dbReference type="InterPro" id="IPR027450">
    <property type="entry name" value="AlkB-like"/>
</dbReference>
<evidence type="ECO:0000256" key="1">
    <source>
        <dbReference type="SAM" id="MobiDB-lite"/>
    </source>
</evidence>
<dbReference type="Proteomes" id="UP001595075">
    <property type="component" value="Unassembled WGS sequence"/>
</dbReference>
<dbReference type="PROSITE" id="PS51471">
    <property type="entry name" value="FE2OG_OXY"/>
    <property type="match status" value="1"/>
</dbReference>
<dbReference type="InterPro" id="IPR005123">
    <property type="entry name" value="Oxoglu/Fe-dep_dioxygenase_dom"/>
</dbReference>
<keyword evidence="4" id="KW-1185">Reference proteome</keyword>
<feature type="compositionally biased region" description="Basic and acidic residues" evidence="1">
    <location>
        <begin position="1"/>
        <end position="10"/>
    </location>
</feature>
<proteinExistence type="predicted"/>
<dbReference type="Gene3D" id="2.60.120.590">
    <property type="entry name" value="Alpha-ketoglutarate-dependent dioxygenase AlkB-like"/>
    <property type="match status" value="1"/>
</dbReference>
<sequence length="336" mass="38115">MAESSKKRTIEAFFKPPPKKVKISESNEPSTETQEPLVEEQIEYSNHPTYPFPIPNFSPSITTNLTSFPSTIGKAINDQPDLDLVYYQPYIPKYLERQIFEFLRSQLPFYRVRYMIKRGNVETEINTPRYTTVFGLDSTSLFSPSSPTQILDAKTHLPIPLSKDKHYSKYTPRPLPACLNSLRLSTEAATGCAFNFCLVNYYASGSDSISYHSDDERFLGNEPAIASFSLGAKRDFLMKHKPPVPGRESEALETKPIKLPLGSGDMVLMKGRTQANWLHSIPRRTGKNADDGGRINITFRKALVRAGTENYYNYNVGSGGVYKWDERAREMKPWKS</sequence>
<dbReference type="InterPro" id="IPR037151">
    <property type="entry name" value="AlkB-like_sf"/>
</dbReference>
<dbReference type="InterPro" id="IPR032852">
    <property type="entry name" value="ALKBH2"/>
</dbReference>
<evidence type="ECO:0000313" key="3">
    <source>
        <dbReference type="EMBL" id="KAL2066464.1"/>
    </source>
</evidence>
<dbReference type="Pfam" id="PF13532">
    <property type="entry name" value="2OG-FeII_Oxy_2"/>
    <property type="match status" value="1"/>
</dbReference>
<dbReference type="PANTHER" id="PTHR31573:SF1">
    <property type="entry name" value="DNA OXIDATIVE DEMETHYLASE ALKBH2"/>
    <property type="match status" value="1"/>
</dbReference>
<dbReference type="PANTHER" id="PTHR31573">
    <property type="entry name" value="ALPHA-KETOGLUTARATE-DEPENDENT DIOXYGENASE ALKB HOMOLOG 2"/>
    <property type="match status" value="1"/>
</dbReference>
<organism evidence="3 4">
    <name type="scientific">Oculimacula yallundae</name>
    <dbReference type="NCBI Taxonomy" id="86028"/>
    <lineage>
        <taxon>Eukaryota</taxon>
        <taxon>Fungi</taxon>
        <taxon>Dikarya</taxon>
        <taxon>Ascomycota</taxon>
        <taxon>Pezizomycotina</taxon>
        <taxon>Leotiomycetes</taxon>
        <taxon>Helotiales</taxon>
        <taxon>Ploettnerulaceae</taxon>
        <taxon>Oculimacula</taxon>
    </lineage>
</organism>
<dbReference type="EMBL" id="JAZHXI010000011">
    <property type="protein sequence ID" value="KAL2066464.1"/>
    <property type="molecule type" value="Genomic_DNA"/>
</dbReference>
<gene>
    <name evidence="3" type="ORF">VTL71DRAFT_2535</name>
</gene>
<evidence type="ECO:0000313" key="4">
    <source>
        <dbReference type="Proteomes" id="UP001595075"/>
    </source>
</evidence>
<feature type="domain" description="Fe2OG dioxygenase" evidence="2">
    <location>
        <begin position="193"/>
        <end position="303"/>
    </location>
</feature>
<protein>
    <recommendedName>
        <fullName evidence="2">Fe2OG dioxygenase domain-containing protein</fullName>
    </recommendedName>
</protein>